<protein>
    <recommendedName>
        <fullName evidence="2">CBU-0592-like domain-containing protein</fullName>
    </recommendedName>
</protein>
<evidence type="ECO:0000313" key="4">
    <source>
        <dbReference type="Proteomes" id="UP001596470"/>
    </source>
</evidence>
<keyword evidence="1" id="KW-1133">Transmembrane helix</keyword>
<keyword evidence="1" id="KW-0812">Transmembrane</keyword>
<name>A0ABW2DG11_9ACTN</name>
<dbReference type="InterPro" id="IPR058058">
    <property type="entry name" value="CBU_0592-like"/>
</dbReference>
<organism evidence="3 4">
    <name type="scientific">Glycomyces mayteni</name>
    <dbReference type="NCBI Taxonomy" id="543887"/>
    <lineage>
        <taxon>Bacteria</taxon>
        <taxon>Bacillati</taxon>
        <taxon>Actinomycetota</taxon>
        <taxon>Actinomycetes</taxon>
        <taxon>Glycomycetales</taxon>
        <taxon>Glycomycetaceae</taxon>
        <taxon>Glycomyces</taxon>
    </lineage>
</organism>
<dbReference type="RefSeq" id="WP_382356292.1">
    <property type="nucleotide sequence ID" value="NZ_JBHMBP010000005.1"/>
</dbReference>
<sequence>MHDFDIRIMFQIIGALLYITNFLLLQTHRIHATKPASLLLVISACSILLTAAIIGRDWGLILLEGTWLILVSSTFAIRQRETRRRLVLEREAVASAVAVVREVPVAVVEPVAAPVAAPVVRERELAGAAA</sequence>
<feature type="domain" description="CBU-0592-like" evidence="2">
    <location>
        <begin position="10"/>
        <end position="70"/>
    </location>
</feature>
<gene>
    <name evidence="3" type="ORF">ACFQS3_22965</name>
</gene>
<feature type="transmembrane region" description="Helical" evidence="1">
    <location>
        <begin position="6"/>
        <end position="24"/>
    </location>
</feature>
<keyword evidence="4" id="KW-1185">Reference proteome</keyword>
<feature type="transmembrane region" description="Helical" evidence="1">
    <location>
        <begin position="60"/>
        <end position="77"/>
    </location>
</feature>
<evidence type="ECO:0000256" key="1">
    <source>
        <dbReference type="SAM" id="Phobius"/>
    </source>
</evidence>
<evidence type="ECO:0000259" key="2">
    <source>
        <dbReference type="Pfam" id="PF26604"/>
    </source>
</evidence>
<dbReference type="Proteomes" id="UP001596470">
    <property type="component" value="Unassembled WGS sequence"/>
</dbReference>
<dbReference type="Pfam" id="PF26604">
    <property type="entry name" value="CBU_0592"/>
    <property type="match status" value="1"/>
</dbReference>
<dbReference type="EMBL" id="JBHSYS010000005">
    <property type="protein sequence ID" value="MFC6960062.1"/>
    <property type="molecule type" value="Genomic_DNA"/>
</dbReference>
<keyword evidence="1" id="KW-0472">Membrane</keyword>
<feature type="transmembrane region" description="Helical" evidence="1">
    <location>
        <begin position="36"/>
        <end position="54"/>
    </location>
</feature>
<proteinExistence type="predicted"/>
<accession>A0ABW2DG11</accession>
<evidence type="ECO:0000313" key="3">
    <source>
        <dbReference type="EMBL" id="MFC6960062.1"/>
    </source>
</evidence>
<comment type="caution">
    <text evidence="3">The sequence shown here is derived from an EMBL/GenBank/DDBJ whole genome shotgun (WGS) entry which is preliminary data.</text>
</comment>
<reference evidence="4" key="1">
    <citation type="journal article" date="2019" name="Int. J. Syst. Evol. Microbiol.">
        <title>The Global Catalogue of Microorganisms (GCM) 10K type strain sequencing project: providing services to taxonomists for standard genome sequencing and annotation.</title>
        <authorList>
            <consortium name="The Broad Institute Genomics Platform"/>
            <consortium name="The Broad Institute Genome Sequencing Center for Infectious Disease"/>
            <person name="Wu L."/>
            <person name="Ma J."/>
        </authorList>
    </citation>
    <scope>NUCLEOTIDE SEQUENCE [LARGE SCALE GENOMIC DNA]</scope>
    <source>
        <strain evidence="4">KACC 12634</strain>
    </source>
</reference>